<dbReference type="AlphaFoldDB" id="A0A3A8KHQ7"/>
<evidence type="ECO:0000313" key="2">
    <source>
        <dbReference type="Proteomes" id="UP000268313"/>
    </source>
</evidence>
<dbReference type="OrthoDB" id="5514567at2"/>
<gene>
    <name evidence="1" type="ORF">D7X32_01690</name>
</gene>
<comment type="caution">
    <text evidence="1">The sequence shown here is derived from an EMBL/GenBank/DDBJ whole genome shotgun (WGS) entry which is preliminary data.</text>
</comment>
<evidence type="ECO:0000313" key="1">
    <source>
        <dbReference type="EMBL" id="RKH07500.1"/>
    </source>
</evidence>
<dbReference type="RefSeq" id="WP_120600725.1">
    <property type="nucleotide sequence ID" value="NZ_RAWE01000003.1"/>
</dbReference>
<dbReference type="Proteomes" id="UP000268313">
    <property type="component" value="Unassembled WGS sequence"/>
</dbReference>
<keyword evidence="2" id="KW-1185">Reference proteome</keyword>
<name>A0A3A8KHQ7_9BACT</name>
<protein>
    <submittedName>
        <fullName evidence="1">Uncharacterized protein</fullName>
    </submittedName>
</protein>
<dbReference type="EMBL" id="RAWE01000003">
    <property type="protein sequence ID" value="RKH07500.1"/>
    <property type="molecule type" value="Genomic_DNA"/>
</dbReference>
<sequence>MTTEPAAVIHLQFDDQQRRVGDLSPAKCGLCGASARGRTLHAGMLEGALGWECPCGARGVHVELMDLDEVYPDVLEAWGLEAREEPDLSPPTPVGDSGLLFASYVDGPGLLAQLFTEARRQGAQIAATQVVARITTPATTFPDWTWDVLWARPVSQGD</sequence>
<organism evidence="1 2">
    <name type="scientific">Corallococcus carmarthensis</name>
    <dbReference type="NCBI Taxonomy" id="2316728"/>
    <lineage>
        <taxon>Bacteria</taxon>
        <taxon>Pseudomonadati</taxon>
        <taxon>Myxococcota</taxon>
        <taxon>Myxococcia</taxon>
        <taxon>Myxococcales</taxon>
        <taxon>Cystobacterineae</taxon>
        <taxon>Myxococcaceae</taxon>
        <taxon>Corallococcus</taxon>
    </lineage>
</organism>
<proteinExistence type="predicted"/>
<accession>A0A3A8KHQ7</accession>
<reference evidence="2" key="1">
    <citation type="submission" date="2018-09" db="EMBL/GenBank/DDBJ databases">
        <authorList>
            <person name="Livingstone P.G."/>
            <person name="Whitworth D.E."/>
        </authorList>
    </citation>
    <scope>NUCLEOTIDE SEQUENCE [LARGE SCALE GENOMIC DNA]</scope>
    <source>
        <strain evidence="2">CA043D</strain>
    </source>
</reference>